<feature type="transmembrane region" description="Helical" evidence="1">
    <location>
        <begin position="109"/>
        <end position="138"/>
    </location>
</feature>
<organism evidence="2 3">
    <name type="scientific">Spirosoma radiotolerans</name>
    <dbReference type="NCBI Taxonomy" id="1379870"/>
    <lineage>
        <taxon>Bacteria</taxon>
        <taxon>Pseudomonadati</taxon>
        <taxon>Bacteroidota</taxon>
        <taxon>Cytophagia</taxon>
        <taxon>Cytophagales</taxon>
        <taxon>Cytophagaceae</taxon>
        <taxon>Spirosoma</taxon>
    </lineage>
</organism>
<dbReference type="AlphaFoldDB" id="A0A0E3ZVW6"/>
<dbReference type="PATRIC" id="fig|1379870.5.peg.2421"/>
<evidence type="ECO:0000313" key="3">
    <source>
        <dbReference type="Proteomes" id="UP000033054"/>
    </source>
</evidence>
<dbReference type="OrthoDB" id="960493at2"/>
<dbReference type="STRING" id="1379870.SD10_11125"/>
<protein>
    <submittedName>
        <fullName evidence="2">Chromate transporter</fullName>
    </submittedName>
</protein>
<keyword evidence="1" id="KW-0812">Transmembrane</keyword>
<feature type="transmembrane region" description="Helical" evidence="1">
    <location>
        <begin position="73"/>
        <end position="97"/>
    </location>
</feature>
<dbReference type="RefSeq" id="WP_046573860.1">
    <property type="nucleotide sequence ID" value="NZ_CP010429.1"/>
</dbReference>
<dbReference type="EMBL" id="CP010429">
    <property type="protein sequence ID" value="AKD55368.1"/>
    <property type="molecule type" value="Genomic_DNA"/>
</dbReference>
<keyword evidence="1" id="KW-1133">Transmembrane helix</keyword>
<dbReference type="KEGG" id="srd:SD10_11125"/>
<keyword evidence="1" id="KW-0472">Membrane</keyword>
<gene>
    <name evidence="2" type="ORF">SD10_11125</name>
</gene>
<feature type="transmembrane region" description="Helical" evidence="1">
    <location>
        <begin position="34"/>
        <end position="61"/>
    </location>
</feature>
<evidence type="ECO:0000256" key="1">
    <source>
        <dbReference type="SAM" id="Phobius"/>
    </source>
</evidence>
<dbReference type="HOGENOM" id="CLU_137356_0_0_10"/>
<accession>A0A0E3ZVW6</accession>
<evidence type="ECO:0000313" key="2">
    <source>
        <dbReference type="EMBL" id="AKD55368.1"/>
    </source>
</evidence>
<keyword evidence="3" id="KW-1185">Reference proteome</keyword>
<sequence length="145" mass="15980">MAQPALLETELAPFFTTKAPFQFPYNFREGFVKYWPIVSLVLLLLALPAILAFLGIGAAFMPLSYAGGVGLGVGYTIGMVIALAHIVLGFMALPGLFNRKRSGWVLSYYAQLLSIVSSIFSFSLIGILLGLLFLMLLFQVREYYN</sequence>
<name>A0A0E3ZVW6_9BACT</name>
<reference evidence="2 3" key="1">
    <citation type="journal article" date="2014" name="Curr. Microbiol.">
        <title>Spirosoma radiotolerans sp. nov., a gamma-radiation-resistant bacterium isolated from gamma ray-irradiated soil.</title>
        <authorList>
            <person name="Lee J.J."/>
            <person name="Srinivasan S."/>
            <person name="Lim S."/>
            <person name="Joe M."/>
            <person name="Im S."/>
            <person name="Bae S.I."/>
            <person name="Park K.R."/>
            <person name="Han J.H."/>
            <person name="Park S.H."/>
            <person name="Joo B.M."/>
            <person name="Park S.J."/>
            <person name="Kim M.K."/>
        </authorList>
    </citation>
    <scope>NUCLEOTIDE SEQUENCE [LARGE SCALE GENOMIC DNA]</scope>
    <source>
        <strain evidence="2 3">DG5A</strain>
    </source>
</reference>
<proteinExistence type="predicted"/>
<dbReference type="Proteomes" id="UP000033054">
    <property type="component" value="Chromosome"/>
</dbReference>